<gene>
    <name evidence="2" type="ORF">CDL15_Pgr012525</name>
</gene>
<sequence>MPDTDHREIEELSSLLVQPVMDAPHGIEQLSSLPFETRKPCKGCYFLLLVAPNWGPALLGLSKYINRSPLADNDPNQTKPQDANREGALLSAGGSVGRSSNDSCRYPSVAEPPSIHSNVAIVVIESTEALERPDVFVRPQGHHVVVKDRTAAANSSSLRPSPSYALT</sequence>
<proteinExistence type="predicted"/>
<organism evidence="2 3">
    <name type="scientific">Punica granatum</name>
    <name type="common">Pomegranate</name>
    <dbReference type="NCBI Taxonomy" id="22663"/>
    <lineage>
        <taxon>Eukaryota</taxon>
        <taxon>Viridiplantae</taxon>
        <taxon>Streptophyta</taxon>
        <taxon>Embryophyta</taxon>
        <taxon>Tracheophyta</taxon>
        <taxon>Spermatophyta</taxon>
        <taxon>Magnoliopsida</taxon>
        <taxon>eudicotyledons</taxon>
        <taxon>Gunneridae</taxon>
        <taxon>Pentapetalae</taxon>
        <taxon>rosids</taxon>
        <taxon>malvids</taxon>
        <taxon>Myrtales</taxon>
        <taxon>Lythraceae</taxon>
        <taxon>Punica</taxon>
    </lineage>
</organism>
<evidence type="ECO:0000313" key="3">
    <source>
        <dbReference type="Proteomes" id="UP000197138"/>
    </source>
</evidence>
<comment type="caution">
    <text evidence="2">The sequence shown here is derived from an EMBL/GenBank/DDBJ whole genome shotgun (WGS) entry which is preliminary data.</text>
</comment>
<feature type="region of interest" description="Disordered" evidence="1">
    <location>
        <begin position="70"/>
        <end position="106"/>
    </location>
</feature>
<dbReference type="AlphaFoldDB" id="A0A218XYL3"/>
<protein>
    <submittedName>
        <fullName evidence="2">Uncharacterized protein</fullName>
    </submittedName>
</protein>
<reference evidence="3" key="1">
    <citation type="journal article" date="2017" name="Plant J.">
        <title>The pomegranate (Punica granatum L.) genome and the genomics of punicalagin biosynthesis.</title>
        <authorList>
            <person name="Qin G."/>
            <person name="Xu C."/>
            <person name="Ming R."/>
            <person name="Tang H."/>
            <person name="Guyot R."/>
            <person name="Kramer E.M."/>
            <person name="Hu Y."/>
            <person name="Yi X."/>
            <person name="Qi Y."/>
            <person name="Xu X."/>
            <person name="Gao Z."/>
            <person name="Pan H."/>
            <person name="Jian J."/>
            <person name="Tian Y."/>
            <person name="Yue Z."/>
            <person name="Xu Y."/>
        </authorList>
    </citation>
    <scope>NUCLEOTIDE SEQUENCE [LARGE SCALE GENOMIC DNA]</scope>
    <source>
        <strain evidence="3">cv. Dabenzi</strain>
    </source>
</reference>
<name>A0A218XYL3_PUNGR</name>
<evidence type="ECO:0000313" key="2">
    <source>
        <dbReference type="EMBL" id="OWM89888.1"/>
    </source>
</evidence>
<dbReference type="Proteomes" id="UP000197138">
    <property type="component" value="Unassembled WGS sequence"/>
</dbReference>
<dbReference type="EMBL" id="MTKT01000661">
    <property type="protein sequence ID" value="OWM89888.1"/>
    <property type="molecule type" value="Genomic_DNA"/>
</dbReference>
<accession>A0A218XYL3</accession>
<evidence type="ECO:0000256" key="1">
    <source>
        <dbReference type="SAM" id="MobiDB-lite"/>
    </source>
</evidence>